<evidence type="ECO:0008006" key="2">
    <source>
        <dbReference type="Google" id="ProtNLM"/>
    </source>
</evidence>
<organism evidence="1">
    <name type="scientific">marine sediment metagenome</name>
    <dbReference type="NCBI Taxonomy" id="412755"/>
    <lineage>
        <taxon>unclassified sequences</taxon>
        <taxon>metagenomes</taxon>
        <taxon>ecological metagenomes</taxon>
    </lineage>
</organism>
<name>A0A0F9H3M2_9ZZZZ</name>
<reference evidence="1" key="1">
    <citation type="journal article" date="2015" name="Nature">
        <title>Complex archaea that bridge the gap between prokaryotes and eukaryotes.</title>
        <authorList>
            <person name="Spang A."/>
            <person name="Saw J.H."/>
            <person name="Jorgensen S.L."/>
            <person name="Zaremba-Niedzwiedzka K."/>
            <person name="Martijn J."/>
            <person name="Lind A.E."/>
            <person name="van Eijk R."/>
            <person name="Schleper C."/>
            <person name="Guy L."/>
            <person name="Ettema T.J."/>
        </authorList>
    </citation>
    <scope>NUCLEOTIDE SEQUENCE</scope>
</reference>
<proteinExistence type="predicted"/>
<dbReference type="EMBL" id="LAZR01016182">
    <property type="protein sequence ID" value="KKM05595.1"/>
    <property type="molecule type" value="Genomic_DNA"/>
</dbReference>
<comment type="caution">
    <text evidence="1">The sequence shown here is derived from an EMBL/GenBank/DDBJ whole genome shotgun (WGS) entry which is preliminary data.</text>
</comment>
<gene>
    <name evidence="1" type="ORF">LCGC14_1752490</name>
</gene>
<accession>A0A0F9H3M2</accession>
<dbReference type="AlphaFoldDB" id="A0A0F9H3M2"/>
<evidence type="ECO:0000313" key="1">
    <source>
        <dbReference type="EMBL" id="KKM05595.1"/>
    </source>
</evidence>
<protein>
    <recommendedName>
        <fullName evidence="2">Zinc finger Ogr/Delta-type domain-containing protein</fullName>
    </recommendedName>
</protein>
<sequence>MECKECGSEMERERKSDWDVQLGYPQYYAYRCSKCNLLTFVHWKEEVNDES</sequence>